<dbReference type="EMBL" id="JACGXA010000004">
    <property type="protein sequence ID" value="MBA8806011.1"/>
    <property type="molecule type" value="Genomic_DNA"/>
</dbReference>
<dbReference type="RefSeq" id="WP_182541647.1">
    <property type="nucleotide sequence ID" value="NZ_JACGXA010000002.1"/>
</dbReference>
<evidence type="ECO:0000256" key="1">
    <source>
        <dbReference type="SAM" id="MobiDB-lite"/>
    </source>
</evidence>
<evidence type="ECO:0000313" key="3">
    <source>
        <dbReference type="EMBL" id="MBA8806011.1"/>
    </source>
</evidence>
<evidence type="ECO:0000313" key="4">
    <source>
        <dbReference type="Proteomes" id="UP000580910"/>
    </source>
</evidence>
<evidence type="ECO:0000313" key="2">
    <source>
        <dbReference type="EMBL" id="MBA8805587.1"/>
    </source>
</evidence>
<gene>
    <name evidence="2" type="ORF">FB382_003932</name>
    <name evidence="3" type="ORF">FB382_004362</name>
</gene>
<feature type="compositionally biased region" description="Pro residues" evidence="1">
    <location>
        <begin position="126"/>
        <end position="135"/>
    </location>
</feature>
<comment type="caution">
    <text evidence="2">The sequence shown here is derived from an EMBL/GenBank/DDBJ whole genome shotgun (WGS) entry which is preliminary data.</text>
</comment>
<dbReference type="AlphaFoldDB" id="A0A7W3PBK7"/>
<organism evidence="2 4">
    <name type="scientific">Nocardioides ginsengisegetis</name>
    <dbReference type="NCBI Taxonomy" id="661491"/>
    <lineage>
        <taxon>Bacteria</taxon>
        <taxon>Bacillati</taxon>
        <taxon>Actinomycetota</taxon>
        <taxon>Actinomycetes</taxon>
        <taxon>Propionibacteriales</taxon>
        <taxon>Nocardioidaceae</taxon>
        <taxon>Nocardioides</taxon>
    </lineage>
</organism>
<proteinExistence type="predicted"/>
<dbReference type="Proteomes" id="UP000580910">
    <property type="component" value="Unassembled WGS sequence"/>
</dbReference>
<dbReference type="EMBL" id="JACGXA010000002">
    <property type="protein sequence ID" value="MBA8805587.1"/>
    <property type="molecule type" value="Genomic_DNA"/>
</dbReference>
<reference evidence="2 4" key="1">
    <citation type="submission" date="2020-07" db="EMBL/GenBank/DDBJ databases">
        <title>Sequencing the genomes of 1000 actinobacteria strains.</title>
        <authorList>
            <person name="Klenk H.-P."/>
        </authorList>
    </citation>
    <scope>NUCLEOTIDE SEQUENCE [LARGE SCALE GENOMIC DNA]</scope>
    <source>
        <strain evidence="2 4">DSM 21349</strain>
    </source>
</reference>
<feature type="region of interest" description="Disordered" evidence="1">
    <location>
        <begin position="153"/>
        <end position="179"/>
    </location>
</feature>
<name>A0A7W3PBK7_9ACTN</name>
<sequence>MRVTIEKKTDQLNYEDFLGGVTRIVTIAGVKAGTKEQQYDIAIEGDTRFWRPAVTVLKQLVDAWGDDATEWVGRRAELYGDPEVSFGRDKVGGIRVSRLSHIDGPRTANLTITRGKRGNFTVTPLPDTPTAPPEPTAEEVAACTDVDQLKAMWRNSSPERRQQIEQRVADLNDEPTGDA</sequence>
<accession>A0A7W3PBK7</accession>
<keyword evidence="4" id="KW-1185">Reference proteome</keyword>
<protein>
    <submittedName>
        <fullName evidence="2">Uncharacterized protein</fullName>
    </submittedName>
</protein>
<feature type="region of interest" description="Disordered" evidence="1">
    <location>
        <begin position="117"/>
        <end position="136"/>
    </location>
</feature>
<feature type="compositionally biased region" description="Basic and acidic residues" evidence="1">
    <location>
        <begin position="157"/>
        <end position="170"/>
    </location>
</feature>